<gene>
    <name evidence="3" type="ORF">BU24DRAFT_422876</name>
</gene>
<accession>A0A6A5XTB4</accession>
<reference evidence="3" key="1">
    <citation type="journal article" date="2020" name="Stud. Mycol.">
        <title>101 Dothideomycetes genomes: a test case for predicting lifestyles and emergence of pathogens.</title>
        <authorList>
            <person name="Haridas S."/>
            <person name="Albert R."/>
            <person name="Binder M."/>
            <person name="Bloem J."/>
            <person name="Labutti K."/>
            <person name="Salamov A."/>
            <person name="Andreopoulos B."/>
            <person name="Baker S."/>
            <person name="Barry K."/>
            <person name="Bills G."/>
            <person name="Bluhm B."/>
            <person name="Cannon C."/>
            <person name="Castanera R."/>
            <person name="Culley D."/>
            <person name="Daum C."/>
            <person name="Ezra D."/>
            <person name="Gonzalez J."/>
            <person name="Henrissat B."/>
            <person name="Kuo A."/>
            <person name="Liang C."/>
            <person name="Lipzen A."/>
            <person name="Lutzoni F."/>
            <person name="Magnuson J."/>
            <person name="Mondo S."/>
            <person name="Nolan M."/>
            <person name="Ohm R."/>
            <person name="Pangilinan J."/>
            <person name="Park H.-J."/>
            <person name="Ramirez L."/>
            <person name="Alfaro M."/>
            <person name="Sun H."/>
            <person name="Tritt A."/>
            <person name="Yoshinaga Y."/>
            <person name="Zwiers L.-H."/>
            <person name="Turgeon B."/>
            <person name="Goodwin S."/>
            <person name="Spatafora J."/>
            <person name="Crous P."/>
            <person name="Grigoriev I."/>
        </authorList>
    </citation>
    <scope>NUCLEOTIDE SEQUENCE</scope>
    <source>
        <strain evidence="3">CBS 175.79</strain>
    </source>
</reference>
<feature type="compositionally biased region" description="Basic residues" evidence="1">
    <location>
        <begin position="101"/>
        <end position="113"/>
    </location>
</feature>
<feature type="region of interest" description="Disordered" evidence="1">
    <location>
        <begin position="1"/>
        <end position="154"/>
    </location>
</feature>
<proteinExistence type="predicted"/>
<feature type="domain" description="ASX DEUBAD" evidence="2">
    <location>
        <begin position="160"/>
        <end position="285"/>
    </location>
</feature>
<dbReference type="EMBL" id="ML978069">
    <property type="protein sequence ID" value="KAF2016528.1"/>
    <property type="molecule type" value="Genomic_DNA"/>
</dbReference>
<protein>
    <recommendedName>
        <fullName evidence="2">ASX DEUBAD domain-containing protein</fullName>
    </recommendedName>
</protein>
<keyword evidence="4" id="KW-1185">Reference proteome</keyword>
<name>A0A6A5XTB4_9PLEO</name>
<dbReference type="RefSeq" id="XP_033384867.1">
    <property type="nucleotide sequence ID" value="XM_033528098.1"/>
</dbReference>
<sequence length="300" mass="33593">MKSEDHDKAAQSSSNEGSPMEVVATEEQSDKPNEPANIPGDDNAMESNGNDSIIPSSENPNNPTTPEEPKDATQTPSEDRKRSPSVAGLEDIDNKPNKSAKPTKRATPRKKKTPPPPRVSTRPSRTRKAPERLQDAVAPAQPKKPATTKGKASNTRLSYDPVYLTTNVRSRLATHDLFHMLLEPQAWDSLTPADKTELINLLPPTQANKDLLSLIEAGETDIPRPKEFTISYDPFRSDIARFQNDLRNGRRTKKWQADADQAMIDRANGTFDEWKEREKELWWGQNLDPDTYKETKASKD</sequence>
<evidence type="ECO:0000256" key="1">
    <source>
        <dbReference type="SAM" id="MobiDB-lite"/>
    </source>
</evidence>
<evidence type="ECO:0000313" key="3">
    <source>
        <dbReference type="EMBL" id="KAF2016528.1"/>
    </source>
</evidence>
<evidence type="ECO:0000313" key="4">
    <source>
        <dbReference type="Proteomes" id="UP000799778"/>
    </source>
</evidence>
<feature type="compositionally biased region" description="Basic and acidic residues" evidence="1">
    <location>
        <begin position="67"/>
        <end position="82"/>
    </location>
</feature>
<dbReference type="Proteomes" id="UP000799778">
    <property type="component" value="Unassembled WGS sequence"/>
</dbReference>
<dbReference type="AlphaFoldDB" id="A0A6A5XTB4"/>
<dbReference type="Pfam" id="PF13919">
    <property type="entry name" value="ASXH"/>
    <property type="match status" value="1"/>
</dbReference>
<dbReference type="InterPro" id="IPR028020">
    <property type="entry name" value="ASX_DEUBAD_dom"/>
</dbReference>
<dbReference type="OrthoDB" id="2289918at2759"/>
<dbReference type="GeneID" id="54285495"/>
<evidence type="ECO:0000259" key="2">
    <source>
        <dbReference type="Pfam" id="PF13919"/>
    </source>
</evidence>
<organism evidence="3 4">
    <name type="scientific">Aaosphaeria arxii CBS 175.79</name>
    <dbReference type="NCBI Taxonomy" id="1450172"/>
    <lineage>
        <taxon>Eukaryota</taxon>
        <taxon>Fungi</taxon>
        <taxon>Dikarya</taxon>
        <taxon>Ascomycota</taxon>
        <taxon>Pezizomycotina</taxon>
        <taxon>Dothideomycetes</taxon>
        <taxon>Pleosporomycetidae</taxon>
        <taxon>Pleosporales</taxon>
        <taxon>Pleosporales incertae sedis</taxon>
        <taxon>Aaosphaeria</taxon>
    </lineage>
</organism>
<feature type="compositionally biased region" description="Low complexity" evidence="1">
    <location>
        <begin position="52"/>
        <end position="65"/>
    </location>
</feature>